<dbReference type="HOGENOM" id="CLU_1415009_0_0_1"/>
<gene>
    <name evidence="1" type="ORF">Z519_09573</name>
</gene>
<dbReference type="VEuPathDB" id="FungiDB:Z519_09573"/>
<reference evidence="1" key="1">
    <citation type="submission" date="2015-01" db="EMBL/GenBank/DDBJ databases">
        <title>The Genome Sequence of Cladophialophora bantiana CBS 173.52.</title>
        <authorList>
            <consortium name="The Broad Institute Genomics Platform"/>
            <person name="Cuomo C."/>
            <person name="de Hoog S."/>
            <person name="Gorbushina A."/>
            <person name="Stielow B."/>
            <person name="Teixiera M."/>
            <person name="Abouelleil A."/>
            <person name="Chapman S.B."/>
            <person name="Priest M."/>
            <person name="Young S.K."/>
            <person name="Wortman J."/>
            <person name="Nusbaum C."/>
            <person name="Birren B."/>
        </authorList>
    </citation>
    <scope>NUCLEOTIDE SEQUENCE [LARGE SCALE GENOMIC DNA]</scope>
    <source>
        <strain evidence="1">CBS 173.52</strain>
    </source>
</reference>
<accession>A0A0D2EJC2</accession>
<evidence type="ECO:0000313" key="1">
    <source>
        <dbReference type="EMBL" id="KIW90141.1"/>
    </source>
</evidence>
<dbReference type="EMBL" id="KN846994">
    <property type="protein sequence ID" value="KIW90141.1"/>
    <property type="molecule type" value="Genomic_DNA"/>
</dbReference>
<organism evidence="1 2">
    <name type="scientific">Cladophialophora bantiana (strain ATCC 10958 / CBS 173.52 / CDC B-1940 / NIH 8579)</name>
    <name type="common">Xylohypha bantiana</name>
    <dbReference type="NCBI Taxonomy" id="1442370"/>
    <lineage>
        <taxon>Eukaryota</taxon>
        <taxon>Fungi</taxon>
        <taxon>Dikarya</taxon>
        <taxon>Ascomycota</taxon>
        <taxon>Pezizomycotina</taxon>
        <taxon>Eurotiomycetes</taxon>
        <taxon>Chaetothyriomycetidae</taxon>
        <taxon>Chaetothyriales</taxon>
        <taxon>Herpotrichiellaceae</taxon>
        <taxon>Cladophialophora</taxon>
    </lineage>
</organism>
<sequence>MSLWTHVVSLPDIFKFAEELISSEHPVLKSTIADFIDHTLRFREVLVSWYRKYRAELAIFDNINAYDTFNYLDCRPCSNILQHVQLYGTYLSCMILASRLIFALSPARFRYFEVQCQDLAEKVAQRRGRARSANQSLSSGLFITQTWWIAKATIDTKAEWVENFVEHGRYGDGYMLENWKFKVWTKALGRKS</sequence>
<dbReference type="Proteomes" id="UP000053789">
    <property type="component" value="Unassembled WGS sequence"/>
</dbReference>
<protein>
    <submittedName>
        <fullName evidence="1">Uncharacterized protein</fullName>
    </submittedName>
</protein>
<name>A0A0D2EJC2_CLAB1</name>
<dbReference type="GeneID" id="27702501"/>
<evidence type="ECO:0000313" key="2">
    <source>
        <dbReference type="Proteomes" id="UP000053789"/>
    </source>
</evidence>
<dbReference type="AlphaFoldDB" id="A0A0D2EJC2"/>
<keyword evidence="2" id="KW-1185">Reference proteome</keyword>
<dbReference type="RefSeq" id="XP_016616810.1">
    <property type="nucleotide sequence ID" value="XM_016767294.1"/>
</dbReference>
<proteinExistence type="predicted"/>
<dbReference type="OrthoDB" id="3525185at2759"/>